<dbReference type="PATRIC" id="fig|1434104.5.peg.544"/>
<evidence type="ECO:0000256" key="1">
    <source>
        <dbReference type="ARBA" id="ARBA00004141"/>
    </source>
</evidence>
<dbReference type="GO" id="GO:0016020">
    <property type="term" value="C:membrane"/>
    <property type="evidence" value="ECO:0007669"/>
    <property type="project" value="UniProtKB-SubCell"/>
</dbReference>
<organism evidence="8 9">
    <name type="scientific">Methanococcoides methylutens MM1</name>
    <dbReference type="NCBI Taxonomy" id="1434104"/>
    <lineage>
        <taxon>Archaea</taxon>
        <taxon>Methanobacteriati</taxon>
        <taxon>Methanobacteriota</taxon>
        <taxon>Stenosarchaea group</taxon>
        <taxon>Methanomicrobia</taxon>
        <taxon>Methanosarcinales</taxon>
        <taxon>Methanosarcinaceae</taxon>
        <taxon>Methanococcoides</taxon>
    </lineage>
</organism>
<dbReference type="RefSeq" id="WP_048204750.1">
    <property type="nucleotide sequence ID" value="NZ_CP009518.1"/>
</dbReference>
<dbReference type="PANTHER" id="PTHR31272:SF9">
    <property type="entry name" value="BLL1027 PROTEIN"/>
    <property type="match status" value="1"/>
</dbReference>
<dbReference type="STRING" id="1434104.MCMEM_0499"/>
<dbReference type="KEGG" id="mmet:MCMEM_0499"/>
<feature type="transmembrane region" description="Helical" evidence="6">
    <location>
        <begin position="194"/>
        <end position="212"/>
    </location>
</feature>
<feature type="transmembrane region" description="Helical" evidence="6">
    <location>
        <begin position="148"/>
        <end position="173"/>
    </location>
</feature>
<proteinExistence type="inferred from homology"/>
<evidence type="ECO:0000256" key="4">
    <source>
        <dbReference type="ARBA" id="ARBA00022989"/>
    </source>
</evidence>
<dbReference type="HOGENOM" id="CLU_053225_2_0_2"/>
<protein>
    <submittedName>
        <fullName evidence="8">Thiol:disulfide interchange protein</fullName>
    </submittedName>
</protein>
<name>A0A0E3SR13_METMT</name>
<accession>A0A0E3SR13</accession>
<dbReference type="OrthoDB" id="115386at2157"/>
<feature type="transmembrane region" description="Helical" evidence="6">
    <location>
        <begin position="113"/>
        <end position="142"/>
    </location>
</feature>
<dbReference type="AlphaFoldDB" id="A0A0E3SR13"/>
<gene>
    <name evidence="8" type="ORF">MCMEM_0499</name>
</gene>
<keyword evidence="5 6" id="KW-0472">Membrane</keyword>
<keyword evidence="3 6" id="KW-0812">Transmembrane</keyword>
<feature type="transmembrane region" description="Helical" evidence="6">
    <location>
        <begin position="44"/>
        <end position="65"/>
    </location>
</feature>
<evidence type="ECO:0000256" key="6">
    <source>
        <dbReference type="SAM" id="Phobius"/>
    </source>
</evidence>
<dbReference type="Pfam" id="PF02683">
    <property type="entry name" value="DsbD_TM"/>
    <property type="match status" value="1"/>
</dbReference>
<evidence type="ECO:0000256" key="3">
    <source>
        <dbReference type="ARBA" id="ARBA00022692"/>
    </source>
</evidence>
<dbReference type="InterPro" id="IPR051790">
    <property type="entry name" value="Cytochrome_c-biogenesis_DsbD"/>
</dbReference>
<dbReference type="GeneID" id="24892999"/>
<evidence type="ECO:0000259" key="7">
    <source>
        <dbReference type="Pfam" id="PF02683"/>
    </source>
</evidence>
<sequence>MDFGGVTPIAAFVAGLISIFSPCVLPLLPAIFAYSTSKGPLRPVAIVIGLTISFTIMGVVTSAFGSLFQQYLLYLSLFAGLVIILFGFTLIFDLGIFNRLAILSGKGVKEKGLLGGLLLGMSLGIIWIPCVGPILASILALVAVEGDIAYGAFLLFIYSMGLGIPMLVIAYSANISSSALGKIAKYDVYLKKGAGAVLILVGLWMLYSNVFVRF</sequence>
<feature type="domain" description="Cytochrome C biogenesis protein transmembrane" evidence="7">
    <location>
        <begin position="10"/>
        <end position="206"/>
    </location>
</feature>
<evidence type="ECO:0000256" key="5">
    <source>
        <dbReference type="ARBA" id="ARBA00023136"/>
    </source>
</evidence>
<reference evidence="8 9" key="1">
    <citation type="submission" date="2014-07" db="EMBL/GenBank/DDBJ databases">
        <title>Methanogenic archaea and the global carbon cycle.</title>
        <authorList>
            <person name="Henriksen J.R."/>
            <person name="Luke J."/>
            <person name="Reinhart S."/>
            <person name="Benedict M.N."/>
            <person name="Youngblut N.D."/>
            <person name="Metcalf M.E."/>
            <person name="Whitaker R.J."/>
            <person name="Metcalf W.W."/>
        </authorList>
    </citation>
    <scope>NUCLEOTIDE SEQUENCE [LARGE SCALE GENOMIC DNA]</scope>
    <source>
        <strain evidence="8 9">MM1</strain>
    </source>
</reference>
<comment type="subcellular location">
    <subcellularLocation>
        <location evidence="1">Membrane</location>
        <topology evidence="1">Multi-pass membrane protein</topology>
    </subcellularLocation>
</comment>
<evidence type="ECO:0000313" key="9">
    <source>
        <dbReference type="Proteomes" id="UP000033048"/>
    </source>
</evidence>
<keyword evidence="9" id="KW-1185">Reference proteome</keyword>
<evidence type="ECO:0000256" key="2">
    <source>
        <dbReference type="ARBA" id="ARBA00006143"/>
    </source>
</evidence>
<feature type="transmembrane region" description="Helical" evidence="6">
    <location>
        <begin position="6"/>
        <end position="32"/>
    </location>
</feature>
<dbReference type="EMBL" id="CP009518">
    <property type="protein sequence ID" value="AKB84552.1"/>
    <property type="molecule type" value="Genomic_DNA"/>
</dbReference>
<comment type="similarity">
    <text evidence="2">Belongs to the DsbD family.</text>
</comment>
<dbReference type="GO" id="GO:0017004">
    <property type="term" value="P:cytochrome complex assembly"/>
    <property type="evidence" value="ECO:0007669"/>
    <property type="project" value="InterPro"/>
</dbReference>
<dbReference type="Proteomes" id="UP000033048">
    <property type="component" value="Chromosome"/>
</dbReference>
<evidence type="ECO:0000313" key="8">
    <source>
        <dbReference type="EMBL" id="AKB84552.1"/>
    </source>
</evidence>
<keyword evidence="4 6" id="KW-1133">Transmembrane helix</keyword>
<dbReference type="PANTHER" id="PTHR31272">
    <property type="entry name" value="CYTOCHROME C-TYPE BIOGENESIS PROTEIN HI_1454-RELATED"/>
    <property type="match status" value="1"/>
</dbReference>
<dbReference type="InterPro" id="IPR003834">
    <property type="entry name" value="Cyt_c_assmbl_TM_dom"/>
</dbReference>
<feature type="transmembrane region" description="Helical" evidence="6">
    <location>
        <begin position="71"/>
        <end position="92"/>
    </location>
</feature>